<proteinExistence type="predicted"/>
<name>A0AAV4BQG1_9GAST</name>
<evidence type="ECO:0000313" key="1">
    <source>
        <dbReference type="EMBL" id="GFO22701.1"/>
    </source>
</evidence>
<dbReference type="AlphaFoldDB" id="A0AAV4BQG1"/>
<keyword evidence="2" id="KW-1185">Reference proteome</keyword>
<dbReference type="EMBL" id="BLXT01005442">
    <property type="protein sequence ID" value="GFO22701.1"/>
    <property type="molecule type" value="Genomic_DNA"/>
</dbReference>
<evidence type="ECO:0000313" key="2">
    <source>
        <dbReference type="Proteomes" id="UP000735302"/>
    </source>
</evidence>
<protein>
    <recommendedName>
        <fullName evidence="3">FZ domain-containing protein</fullName>
    </recommendedName>
</protein>
<comment type="caution">
    <text evidence="1">The sequence shown here is derived from an EMBL/GenBank/DDBJ whole genome shotgun (WGS) entry which is preliminary data.</text>
</comment>
<evidence type="ECO:0008006" key="3">
    <source>
        <dbReference type="Google" id="ProtNLM"/>
    </source>
</evidence>
<sequence>MQKCIETYLTQVRTPHSSICAENMMKNVVKLQITLTWLCRGSPTPCERDGVADPICSETCKLISNQQTCLLTPLTIDSRSAPARYAQSALPIFMR</sequence>
<gene>
    <name evidence="1" type="ORF">PoB_004920600</name>
</gene>
<accession>A0AAV4BQG1</accession>
<reference evidence="1 2" key="1">
    <citation type="journal article" date="2021" name="Elife">
        <title>Chloroplast acquisition without the gene transfer in kleptoplastic sea slugs, Plakobranchus ocellatus.</title>
        <authorList>
            <person name="Maeda T."/>
            <person name="Takahashi S."/>
            <person name="Yoshida T."/>
            <person name="Shimamura S."/>
            <person name="Takaki Y."/>
            <person name="Nagai Y."/>
            <person name="Toyoda A."/>
            <person name="Suzuki Y."/>
            <person name="Arimoto A."/>
            <person name="Ishii H."/>
            <person name="Satoh N."/>
            <person name="Nishiyama T."/>
            <person name="Hasebe M."/>
            <person name="Maruyama T."/>
            <person name="Minagawa J."/>
            <person name="Obokata J."/>
            <person name="Shigenobu S."/>
        </authorList>
    </citation>
    <scope>NUCLEOTIDE SEQUENCE [LARGE SCALE GENOMIC DNA]</scope>
</reference>
<dbReference type="Proteomes" id="UP000735302">
    <property type="component" value="Unassembled WGS sequence"/>
</dbReference>
<organism evidence="1 2">
    <name type="scientific">Plakobranchus ocellatus</name>
    <dbReference type="NCBI Taxonomy" id="259542"/>
    <lineage>
        <taxon>Eukaryota</taxon>
        <taxon>Metazoa</taxon>
        <taxon>Spiralia</taxon>
        <taxon>Lophotrochozoa</taxon>
        <taxon>Mollusca</taxon>
        <taxon>Gastropoda</taxon>
        <taxon>Heterobranchia</taxon>
        <taxon>Euthyneura</taxon>
        <taxon>Panpulmonata</taxon>
        <taxon>Sacoglossa</taxon>
        <taxon>Placobranchoidea</taxon>
        <taxon>Plakobranchidae</taxon>
        <taxon>Plakobranchus</taxon>
    </lineage>
</organism>